<dbReference type="InterPro" id="IPR026392">
    <property type="entry name" value="Exo/Archaeosortase_dom"/>
</dbReference>
<accession>A0A4R3UQL8</accession>
<dbReference type="Proteomes" id="UP000295110">
    <property type="component" value="Unassembled WGS sequence"/>
</dbReference>
<evidence type="ECO:0000256" key="6">
    <source>
        <dbReference type="ARBA" id="ARBA00022989"/>
    </source>
</evidence>
<dbReference type="InterPro" id="IPR019127">
    <property type="entry name" value="Exosortase"/>
</dbReference>
<comment type="caution">
    <text evidence="9">The sequence shown here is derived from an EMBL/GenBank/DDBJ whole genome shotgun (WGS) entry which is preliminary data.</text>
</comment>
<keyword evidence="2" id="KW-1003">Cell membrane</keyword>
<feature type="transmembrane region" description="Helical" evidence="8">
    <location>
        <begin position="198"/>
        <end position="223"/>
    </location>
</feature>
<dbReference type="AlphaFoldDB" id="A0A4R3UQL8"/>
<proteinExistence type="predicted"/>
<feature type="transmembrane region" description="Helical" evidence="8">
    <location>
        <begin position="29"/>
        <end position="46"/>
    </location>
</feature>
<keyword evidence="6 8" id="KW-1133">Transmembrane helix</keyword>
<dbReference type="RefSeq" id="WP_243655767.1">
    <property type="nucleotide sequence ID" value="NZ_CBCSGL010000014.1"/>
</dbReference>
<feature type="transmembrane region" description="Helical" evidence="8">
    <location>
        <begin position="271"/>
        <end position="291"/>
    </location>
</feature>
<evidence type="ECO:0000256" key="2">
    <source>
        <dbReference type="ARBA" id="ARBA00022475"/>
    </source>
</evidence>
<dbReference type="NCBIfam" id="TIGR03113">
    <property type="entry name" value="exosort_XrtB"/>
    <property type="match status" value="1"/>
</dbReference>
<name>A0A4R3UQL8_ROSSA</name>
<feature type="transmembrane region" description="Helical" evidence="8">
    <location>
        <begin position="170"/>
        <end position="186"/>
    </location>
</feature>
<dbReference type="Pfam" id="PF09721">
    <property type="entry name" value="Exosortase_EpsH"/>
    <property type="match status" value="1"/>
</dbReference>
<sequence>MKTNVQGGQAASVMRRVADTVRQAVPAGADWRVLLPLLIGLLALYGPTTQDLLQTVWSRDEQGHGPIIFAVVLWLVFMKREAFAALPAQPRPGWASVWLLLSAVLYVIGRSQAVLMFEVGSLIPLLAGLILLFKGGCGVRLLWFPLFFLIFMVPLPATLVIAVTTPLKSAVSAVASNLLYAFGYPIGRSGVVLTVGPYQLLVADACAGLNSMFTLEALGLLYMNIMNYQAAARNIALALLIVPISFVANIVRVCILVLVTYHFGDEAGQGFVHGFAGMVLFLVALVLILTVDHLFNFVHRRVGKGGVA</sequence>
<dbReference type="NCBIfam" id="TIGR04178">
    <property type="entry name" value="exo_archaeo"/>
    <property type="match status" value="1"/>
</dbReference>
<gene>
    <name evidence="9" type="ORF">EV671_102052</name>
</gene>
<evidence type="ECO:0000256" key="4">
    <source>
        <dbReference type="ARBA" id="ARBA00022692"/>
    </source>
</evidence>
<evidence type="ECO:0000313" key="10">
    <source>
        <dbReference type="Proteomes" id="UP000295110"/>
    </source>
</evidence>
<keyword evidence="7 8" id="KW-0472">Membrane</keyword>
<comment type="subcellular location">
    <subcellularLocation>
        <location evidence="1">Cell membrane</location>
        <topology evidence="1">Multi-pass membrane protein</topology>
    </subcellularLocation>
</comment>
<evidence type="ECO:0000256" key="7">
    <source>
        <dbReference type="ARBA" id="ARBA00023136"/>
    </source>
</evidence>
<evidence type="ECO:0000256" key="5">
    <source>
        <dbReference type="ARBA" id="ARBA00022801"/>
    </source>
</evidence>
<dbReference type="NCBIfam" id="TIGR02602">
    <property type="entry name" value="8TM_EpsH"/>
    <property type="match status" value="1"/>
</dbReference>
<organism evidence="9 10">
    <name type="scientific">Roseateles saccharophilus</name>
    <name type="common">Pseudomonas saccharophila</name>
    <dbReference type="NCBI Taxonomy" id="304"/>
    <lineage>
        <taxon>Bacteria</taxon>
        <taxon>Pseudomonadati</taxon>
        <taxon>Pseudomonadota</taxon>
        <taxon>Betaproteobacteria</taxon>
        <taxon>Burkholderiales</taxon>
        <taxon>Sphaerotilaceae</taxon>
        <taxon>Roseateles</taxon>
    </lineage>
</organism>
<feature type="transmembrane region" description="Helical" evidence="8">
    <location>
        <begin position="141"/>
        <end position="163"/>
    </location>
</feature>
<evidence type="ECO:0000256" key="1">
    <source>
        <dbReference type="ARBA" id="ARBA00004651"/>
    </source>
</evidence>
<evidence type="ECO:0000256" key="8">
    <source>
        <dbReference type="SAM" id="Phobius"/>
    </source>
</evidence>
<dbReference type="InterPro" id="IPR013426">
    <property type="entry name" value="EpsH-like"/>
</dbReference>
<keyword evidence="3" id="KW-0645">Protease</keyword>
<dbReference type="GO" id="GO:0006508">
    <property type="term" value="P:proteolysis"/>
    <property type="evidence" value="ECO:0007669"/>
    <property type="project" value="UniProtKB-KW"/>
</dbReference>
<dbReference type="GO" id="GO:0008233">
    <property type="term" value="F:peptidase activity"/>
    <property type="evidence" value="ECO:0007669"/>
    <property type="project" value="UniProtKB-KW"/>
</dbReference>
<feature type="transmembrane region" description="Helical" evidence="8">
    <location>
        <begin position="115"/>
        <end position="135"/>
    </location>
</feature>
<dbReference type="EMBL" id="SMBU01000020">
    <property type="protein sequence ID" value="TCU93091.1"/>
    <property type="molecule type" value="Genomic_DNA"/>
</dbReference>
<feature type="transmembrane region" description="Helical" evidence="8">
    <location>
        <begin position="235"/>
        <end position="259"/>
    </location>
</feature>
<dbReference type="GO" id="GO:0005886">
    <property type="term" value="C:plasma membrane"/>
    <property type="evidence" value="ECO:0007669"/>
    <property type="project" value="UniProtKB-SubCell"/>
</dbReference>
<evidence type="ECO:0000313" key="9">
    <source>
        <dbReference type="EMBL" id="TCU93091.1"/>
    </source>
</evidence>
<feature type="transmembrane region" description="Helical" evidence="8">
    <location>
        <begin position="92"/>
        <end position="108"/>
    </location>
</feature>
<evidence type="ECO:0000256" key="3">
    <source>
        <dbReference type="ARBA" id="ARBA00022670"/>
    </source>
</evidence>
<keyword evidence="10" id="KW-1185">Reference proteome</keyword>
<keyword evidence="4 8" id="KW-0812">Transmembrane</keyword>
<reference evidence="9 10" key="1">
    <citation type="submission" date="2019-03" db="EMBL/GenBank/DDBJ databases">
        <title>Genomic Encyclopedia of Type Strains, Phase IV (KMG-IV): sequencing the most valuable type-strain genomes for metagenomic binning, comparative biology and taxonomic classification.</title>
        <authorList>
            <person name="Goeker M."/>
        </authorList>
    </citation>
    <scope>NUCLEOTIDE SEQUENCE [LARGE SCALE GENOMIC DNA]</scope>
    <source>
        <strain evidence="9 10">DSM 654</strain>
    </source>
</reference>
<protein>
    <submittedName>
        <fullName evidence="9">Exosortase B</fullName>
    </submittedName>
</protein>
<keyword evidence="5" id="KW-0378">Hydrolase</keyword>
<dbReference type="InterPro" id="IPR017544">
    <property type="entry name" value="Exosortase-2"/>
</dbReference>